<feature type="transmembrane region" description="Helical" evidence="2">
    <location>
        <begin position="967"/>
        <end position="987"/>
    </location>
</feature>
<feature type="region of interest" description="Disordered" evidence="1">
    <location>
        <begin position="269"/>
        <end position="320"/>
    </location>
</feature>
<evidence type="ECO:0000313" key="3">
    <source>
        <dbReference type="EMBL" id="KAL3815671.1"/>
    </source>
</evidence>
<accession>A0ABD3RTS3</accession>
<feature type="compositionally biased region" description="Polar residues" evidence="1">
    <location>
        <begin position="1"/>
        <end position="11"/>
    </location>
</feature>
<feature type="compositionally biased region" description="Low complexity" evidence="1">
    <location>
        <begin position="309"/>
        <end position="319"/>
    </location>
</feature>
<evidence type="ECO:0008006" key="5">
    <source>
        <dbReference type="Google" id="ProtNLM"/>
    </source>
</evidence>
<dbReference type="Proteomes" id="UP001530377">
    <property type="component" value="Unassembled WGS sequence"/>
</dbReference>
<feature type="transmembrane region" description="Helical" evidence="2">
    <location>
        <begin position="999"/>
        <end position="1023"/>
    </location>
</feature>
<proteinExistence type="predicted"/>
<evidence type="ECO:0000256" key="2">
    <source>
        <dbReference type="SAM" id="Phobius"/>
    </source>
</evidence>
<feature type="transmembrane region" description="Helical" evidence="2">
    <location>
        <begin position="772"/>
        <end position="793"/>
    </location>
</feature>
<feature type="transmembrane region" description="Helical" evidence="2">
    <location>
        <begin position="901"/>
        <end position="922"/>
    </location>
</feature>
<feature type="region of interest" description="Disordered" evidence="1">
    <location>
        <begin position="1"/>
        <end position="58"/>
    </location>
</feature>
<feature type="transmembrane region" description="Helical" evidence="2">
    <location>
        <begin position="692"/>
        <end position="712"/>
    </location>
</feature>
<dbReference type="AlphaFoldDB" id="A0ABD3RTS3"/>
<dbReference type="EMBL" id="JALLPB020000187">
    <property type="protein sequence ID" value="KAL3815671.1"/>
    <property type="molecule type" value="Genomic_DNA"/>
</dbReference>
<feature type="compositionally biased region" description="Gly residues" evidence="1">
    <location>
        <begin position="39"/>
        <end position="52"/>
    </location>
</feature>
<evidence type="ECO:0000256" key="1">
    <source>
        <dbReference type="SAM" id="MobiDB-lite"/>
    </source>
</evidence>
<sequence>MTSNNKDNNAISGGGGNNVDTVGDLSGGGYRKYSSPTNKGGGGGRTMGGTSGGRNNRPPAVVAVGGGVGGTMNSNGNNNLASPSRQTTDLHRACSSPSSSPSKLRATLLALGRSSAMTRDEMGNLPLHLLGRNELLIHLFLNKARYDDVNAGVVGGGASAMGMGVGMMGVGVIDDDWHSIGQGSAGRGMGVDGNGIAGGGGRNVGTSSSRPPRTELDAFVLELVASFPRSCITPDSDGRMPLTDAIYDWIDYSTRDDDGQGGGGTIGIAVPPDGVGGGDAEGYNRRASGAFDIPTSNLGMGSARGGNNGPTTNATTAGPSEWVSDHRLEGMSALMGAHEDEDDDRRFRGGRAGGANDAGSNLTGRRSVLDNVSLPSAFRSAYSSSGRAGMEGQTTRASYRDVVGGGEDDVGGRPVAEFRNVWSATSPRPDGPGSVSSAGGGRGGGRVASAVARGSLGGGVGGQSDVLSNPPEDGAADDVFPLNLAMPPIVEWSLRMISVILDMIESNDGLLGMDVVDQAGGGGGGGALSDEYSVTPGDAAFIGITLVSSIASIPSFMKTLLLLSDRDPVKSRVFSLSIVRRVISSRHAIGNWLVFMLEAVDPIVARRGVDYLEILSEDEDENALIPSTKRVRYAGTQLSPVERAALYYKVSRLDYFLPAILALEDTSEVDRASRTKLLRHILDKELGSRPTLTMAFFDLFFLLLLLVTFQMSVYHVVESKNTDVKYATTYFLSMIGTLYAILRKFGQMSSMIKISRQAFLENNFRWVDGVDWLAILLVIGGIVWMAITMTVGYDAMPVTDYMRSYLAAAICGTWLKLVSWLSVINWQVINLVGLFSQIVRGIRWILLFLVVAIFASSQMLYVMLSGLSCEENGYCEKDNAYLQVWAILLGQFDLTDFQTTFSVIAFVAFTFIAFIILGYALIATSIDIYNKAVTFRSENSAYGDRARFVYIAELRAFRRLFDQRWTAMQYCAALLFLTSSVVIFLFAAEEIRQALGQYYSGGVMGGAVSLLLIFLFVSITAFVSHMTYYSFVEENGATGCASAICRILASNCLVRFFSNPIERLMRFIVDIDGIHLDGTPSTAKYTDSWQGSATHVRCHVKRMLIQSEAHMTSMLRNELFAMEMRNKKANEASRSDVLMEIRASEERMERIMSDFQGWMDRRMSSKHQ</sequence>
<feature type="compositionally biased region" description="Low complexity" evidence="1">
    <location>
        <begin position="73"/>
        <end position="84"/>
    </location>
</feature>
<feature type="transmembrane region" description="Helical" evidence="2">
    <location>
        <begin position="805"/>
        <end position="832"/>
    </location>
</feature>
<keyword evidence="2" id="KW-0812">Transmembrane</keyword>
<keyword evidence="2" id="KW-1133">Transmembrane helix</keyword>
<feature type="region of interest" description="Disordered" evidence="1">
    <location>
        <begin position="422"/>
        <end position="473"/>
    </location>
</feature>
<keyword evidence="4" id="KW-1185">Reference proteome</keyword>
<organism evidence="3 4">
    <name type="scientific">Cyclostephanos tholiformis</name>
    <dbReference type="NCBI Taxonomy" id="382380"/>
    <lineage>
        <taxon>Eukaryota</taxon>
        <taxon>Sar</taxon>
        <taxon>Stramenopiles</taxon>
        <taxon>Ochrophyta</taxon>
        <taxon>Bacillariophyta</taxon>
        <taxon>Coscinodiscophyceae</taxon>
        <taxon>Thalassiosirophycidae</taxon>
        <taxon>Stephanodiscales</taxon>
        <taxon>Stephanodiscaceae</taxon>
        <taxon>Cyclostephanos</taxon>
    </lineage>
</organism>
<keyword evidence="2" id="KW-0472">Membrane</keyword>
<feature type="region of interest" description="Disordered" evidence="1">
    <location>
        <begin position="73"/>
        <end position="102"/>
    </location>
</feature>
<evidence type="ECO:0000313" key="4">
    <source>
        <dbReference type="Proteomes" id="UP001530377"/>
    </source>
</evidence>
<feature type="region of interest" description="Disordered" evidence="1">
    <location>
        <begin position="337"/>
        <end position="364"/>
    </location>
</feature>
<reference evidence="3 4" key="1">
    <citation type="submission" date="2024-10" db="EMBL/GenBank/DDBJ databases">
        <title>Updated reference genomes for cyclostephanoid diatoms.</title>
        <authorList>
            <person name="Roberts W.R."/>
            <person name="Alverson A.J."/>
        </authorList>
    </citation>
    <scope>NUCLEOTIDE SEQUENCE [LARGE SCALE GENOMIC DNA]</scope>
    <source>
        <strain evidence="3 4">AJA228-03</strain>
    </source>
</reference>
<feature type="transmembrane region" description="Helical" evidence="2">
    <location>
        <begin position="844"/>
        <end position="864"/>
    </location>
</feature>
<comment type="caution">
    <text evidence="3">The sequence shown here is derived from an EMBL/GenBank/DDBJ whole genome shotgun (WGS) entry which is preliminary data.</text>
</comment>
<protein>
    <recommendedName>
        <fullName evidence="5">Ion transport domain-containing protein</fullName>
    </recommendedName>
</protein>
<gene>
    <name evidence="3" type="ORF">ACHAXA_006564</name>
</gene>
<name>A0ABD3RTS3_9STRA</name>